<dbReference type="EMBL" id="FRDF01000003">
    <property type="protein sequence ID" value="SHN51372.1"/>
    <property type="molecule type" value="Genomic_DNA"/>
</dbReference>
<dbReference type="RefSeq" id="WP_072673215.1">
    <property type="nucleotide sequence ID" value="NZ_FRDF01000003.1"/>
</dbReference>
<dbReference type="STRING" id="198312.SAMN02745193_00647"/>
<keyword evidence="1" id="KW-1133">Transmembrane helix</keyword>
<keyword evidence="1" id="KW-0472">Membrane</keyword>
<dbReference type="AlphaFoldDB" id="A0A1M7RZ81"/>
<sequence>MTRSAQEAAEALARQRFIILNAVRFGGIATLMFGLAIARGLIGLPWVVGVVLAVTGLLEFFFLPRFIARAWKAKAGRRE</sequence>
<evidence type="ECO:0000313" key="2">
    <source>
        <dbReference type="EMBL" id="SHN51372.1"/>
    </source>
</evidence>
<reference evidence="3" key="1">
    <citation type="submission" date="2016-12" db="EMBL/GenBank/DDBJ databases">
        <authorList>
            <person name="Varghese N."/>
            <person name="Submissions S."/>
        </authorList>
    </citation>
    <scope>NUCLEOTIDE SEQUENCE [LARGE SCALE GENOMIC DNA]</scope>
    <source>
        <strain evidence="3">DSM 11032</strain>
    </source>
</reference>
<keyword evidence="3" id="KW-1185">Reference proteome</keyword>
<gene>
    <name evidence="2" type="ORF">SAMN02745193_00647</name>
</gene>
<dbReference type="Proteomes" id="UP000184391">
    <property type="component" value="Unassembled WGS sequence"/>
</dbReference>
<name>A0A1M7RZ81_9SPHN</name>
<evidence type="ECO:0000313" key="3">
    <source>
        <dbReference type="Proteomes" id="UP000184391"/>
    </source>
</evidence>
<accession>A0A1M7RZ81</accession>
<organism evidence="2 3">
    <name type="scientific">Erythrobacter sanguineus</name>
    <dbReference type="NCBI Taxonomy" id="198312"/>
    <lineage>
        <taxon>Bacteria</taxon>
        <taxon>Pseudomonadati</taxon>
        <taxon>Pseudomonadota</taxon>
        <taxon>Alphaproteobacteria</taxon>
        <taxon>Sphingomonadales</taxon>
        <taxon>Erythrobacteraceae</taxon>
        <taxon>Erythrobacter/Porphyrobacter group</taxon>
        <taxon>Erythrobacter</taxon>
    </lineage>
</organism>
<protein>
    <submittedName>
        <fullName evidence="2">Uncharacterized protein</fullName>
    </submittedName>
</protein>
<feature type="transmembrane region" description="Helical" evidence="1">
    <location>
        <begin position="21"/>
        <end position="38"/>
    </location>
</feature>
<feature type="transmembrane region" description="Helical" evidence="1">
    <location>
        <begin position="44"/>
        <end position="68"/>
    </location>
</feature>
<proteinExistence type="predicted"/>
<keyword evidence="1" id="KW-0812">Transmembrane</keyword>
<evidence type="ECO:0000256" key="1">
    <source>
        <dbReference type="SAM" id="Phobius"/>
    </source>
</evidence>